<evidence type="ECO:0000256" key="2">
    <source>
        <dbReference type="SAM" id="MobiDB-lite"/>
    </source>
</evidence>
<keyword evidence="1" id="KW-0175">Coiled coil</keyword>
<dbReference type="Gene3D" id="4.10.60.10">
    <property type="entry name" value="Zinc finger, CCHC-type"/>
    <property type="match status" value="1"/>
</dbReference>
<dbReference type="EMBL" id="BKCJ010000929">
    <property type="protein sequence ID" value="GEU37438.1"/>
    <property type="molecule type" value="Genomic_DNA"/>
</dbReference>
<evidence type="ECO:0000313" key="3">
    <source>
        <dbReference type="EMBL" id="GEU37438.1"/>
    </source>
</evidence>
<dbReference type="GO" id="GO:0003676">
    <property type="term" value="F:nucleic acid binding"/>
    <property type="evidence" value="ECO:0007669"/>
    <property type="project" value="InterPro"/>
</dbReference>
<reference evidence="3" key="1">
    <citation type="journal article" date="2019" name="Sci. Rep.">
        <title>Draft genome of Tanacetum cinerariifolium, the natural source of mosquito coil.</title>
        <authorList>
            <person name="Yamashiro T."/>
            <person name="Shiraishi A."/>
            <person name="Satake H."/>
            <person name="Nakayama K."/>
        </authorList>
    </citation>
    <scope>NUCLEOTIDE SEQUENCE</scope>
</reference>
<proteinExistence type="predicted"/>
<dbReference type="SUPFAM" id="SSF57756">
    <property type="entry name" value="Retrovirus zinc finger-like domains"/>
    <property type="match status" value="1"/>
</dbReference>
<gene>
    <name evidence="3" type="ORF">Tci_009416</name>
</gene>
<comment type="caution">
    <text evidence="3">The sequence shown here is derived from an EMBL/GenBank/DDBJ whole genome shotgun (WGS) entry which is preliminary data.</text>
</comment>
<dbReference type="InterPro" id="IPR036875">
    <property type="entry name" value="Znf_CCHC_sf"/>
</dbReference>
<organism evidence="3">
    <name type="scientific">Tanacetum cinerariifolium</name>
    <name type="common">Dalmatian daisy</name>
    <name type="synonym">Chrysanthemum cinerariifolium</name>
    <dbReference type="NCBI Taxonomy" id="118510"/>
    <lineage>
        <taxon>Eukaryota</taxon>
        <taxon>Viridiplantae</taxon>
        <taxon>Streptophyta</taxon>
        <taxon>Embryophyta</taxon>
        <taxon>Tracheophyta</taxon>
        <taxon>Spermatophyta</taxon>
        <taxon>Magnoliopsida</taxon>
        <taxon>eudicotyledons</taxon>
        <taxon>Gunneridae</taxon>
        <taxon>Pentapetalae</taxon>
        <taxon>asterids</taxon>
        <taxon>campanulids</taxon>
        <taxon>Asterales</taxon>
        <taxon>Asteraceae</taxon>
        <taxon>Asteroideae</taxon>
        <taxon>Anthemideae</taxon>
        <taxon>Anthemidinae</taxon>
        <taxon>Tanacetum</taxon>
    </lineage>
</organism>
<feature type="compositionally biased region" description="Basic and acidic residues" evidence="2">
    <location>
        <begin position="250"/>
        <end position="269"/>
    </location>
</feature>
<accession>A0A6L2JKA7</accession>
<name>A0A6L2JKA7_TANCI</name>
<evidence type="ECO:0008006" key="4">
    <source>
        <dbReference type="Google" id="ProtNLM"/>
    </source>
</evidence>
<protein>
    <recommendedName>
        <fullName evidence="4">Integrase, catalytic region, zinc finger, CCHC-type, peptidase aspartic, catalytic</fullName>
    </recommendedName>
</protein>
<dbReference type="GO" id="GO:0008270">
    <property type="term" value="F:zinc ion binding"/>
    <property type="evidence" value="ECO:0007669"/>
    <property type="project" value="InterPro"/>
</dbReference>
<evidence type="ECO:0000256" key="1">
    <source>
        <dbReference type="SAM" id="Coils"/>
    </source>
</evidence>
<dbReference type="AlphaFoldDB" id="A0A6L2JKA7"/>
<feature type="region of interest" description="Disordered" evidence="2">
    <location>
        <begin position="235"/>
        <end position="269"/>
    </location>
</feature>
<sequence length="723" mass="83561">MNYLEEQTDGEAMINSIKNGDQHLPTVTQVSIAGATSSEQPPLKDKSMWSDQEKKIQKIDRLARSLLIQGLPNDIYSLIDSNETAKDLWDALERHMLSSEYGEQDRKAAVLYEYKTFKATEEELLLDTYNRYLQWKQYATMIRQNKNLHDINIDALYNILKQTQGDVNDVIKSKKKAVVITSDSLALVTEQTKMSKRKEKIVVSSEFEGSDDELKKITASLAKAFNRKKFYSKPTNNNLRTSSATSSANKKQEYVKSDDKKEEKKVDEKKSDTSKVKCYNYKKGGHFAKDCKKAKVKDYEYYKTRMLLAKKDKDEQVLFAEDHAWIESSSDSNQEINANMVFMAQMEKVLSDSEESSSSKEKTIAQITDQEILFDKMSRQLVELDENVRMLKNTILEKDLKISELEEYVRNKDLEIEKCLERLNDCENKLHKIGKTNQTIHMIMPYKDKLYNGKKGIGFKNSSYFCKSKDLRPTIYDERVINLGYTLMFLTHSNEDLEIKKFKRARDNKIKFAYDYENLNASYVNEKINFSDDYFQEIINPDFDKIDSPFQQTSSLKPYVPTMILEKIIIDLEDEVVSLLAKEKENFENDCQVVENVCDDLENPNVIAPEMFKLNMSQSVSPISMLKTSCASNNVEKKKRKRHLDTLSSVRRSKPGGVIWKKKGLSNTVKADLSFVNHSNLNKNVKRYSRKDLMLCNNSHLKDTQSSHACNNARNAYCNAMMM</sequence>
<dbReference type="Pfam" id="PF14223">
    <property type="entry name" value="Retrotran_gag_2"/>
    <property type="match status" value="1"/>
</dbReference>
<feature type="compositionally biased region" description="Polar residues" evidence="2">
    <location>
        <begin position="235"/>
        <end position="249"/>
    </location>
</feature>
<feature type="coiled-coil region" evidence="1">
    <location>
        <begin position="374"/>
        <end position="429"/>
    </location>
</feature>